<feature type="transmembrane region" description="Helical" evidence="6">
    <location>
        <begin position="201"/>
        <end position="220"/>
    </location>
</feature>
<feature type="transmembrane region" description="Helical" evidence="6">
    <location>
        <begin position="12"/>
        <end position="30"/>
    </location>
</feature>
<keyword evidence="2 5" id="KW-0812">Transmembrane</keyword>
<dbReference type="PROSITE" id="PS50922">
    <property type="entry name" value="TLC"/>
    <property type="match status" value="1"/>
</dbReference>
<protein>
    <submittedName>
        <fullName evidence="8 10">Transmembrane protein 136</fullName>
    </submittedName>
</protein>
<dbReference type="PANTHER" id="PTHR31898">
    <property type="entry name" value="TRANSMEMBRANE PROTEIN 136"/>
    <property type="match status" value="1"/>
</dbReference>
<accession>A0A194PU24</accession>
<evidence type="ECO:0000313" key="9">
    <source>
        <dbReference type="Proteomes" id="UP000053268"/>
    </source>
</evidence>
<evidence type="ECO:0000256" key="3">
    <source>
        <dbReference type="ARBA" id="ARBA00022989"/>
    </source>
</evidence>
<evidence type="ECO:0000256" key="6">
    <source>
        <dbReference type="SAM" id="Phobius"/>
    </source>
</evidence>
<dbReference type="GeneID" id="106124136"/>
<dbReference type="InterPro" id="IPR006634">
    <property type="entry name" value="TLC-dom"/>
</dbReference>
<dbReference type="GO" id="GO:0016020">
    <property type="term" value="C:membrane"/>
    <property type="evidence" value="ECO:0007669"/>
    <property type="project" value="UniProtKB-SubCell"/>
</dbReference>
<sequence>MEAKSELSATSLTKLISFLLWTGLYLHLAFDSKRSPEWCSRAVTLLHGSVAACVGLAQCNINQLTRCSLTMRLSWWQYALMFWSWGYFTFDFLWCLLYWSKSYTMLCHHLCSIIAINMYLSMENTGCTFACTIALLEVTNPLLQTRWFLRDGGYNESYLYYMVEITYLVLFLLLRGCLGTYLVYKILLSDVFGIHEKVITVSLYLVSLAFIYEIMGYVMYKYSNRIDEFKSIGGNEMGTKLSEQQQA</sequence>
<dbReference type="STRING" id="66420.A0A194PU24"/>
<dbReference type="RefSeq" id="XP_013176062.1">
    <property type="nucleotide sequence ID" value="XM_013320608.1"/>
</dbReference>
<feature type="transmembrane region" description="Helical" evidence="6">
    <location>
        <begin position="75"/>
        <end position="99"/>
    </location>
</feature>
<feature type="domain" description="TLC" evidence="7">
    <location>
        <begin position="33"/>
        <end position="223"/>
    </location>
</feature>
<reference evidence="8 9" key="1">
    <citation type="journal article" date="2015" name="Nat. Commun.">
        <title>Outbred genome sequencing and CRISPR/Cas9 gene editing in butterflies.</title>
        <authorList>
            <person name="Li X."/>
            <person name="Fan D."/>
            <person name="Zhang W."/>
            <person name="Liu G."/>
            <person name="Zhang L."/>
            <person name="Zhao L."/>
            <person name="Fang X."/>
            <person name="Chen L."/>
            <person name="Dong Y."/>
            <person name="Chen Y."/>
            <person name="Ding Y."/>
            <person name="Zhao R."/>
            <person name="Feng M."/>
            <person name="Zhu Y."/>
            <person name="Feng Y."/>
            <person name="Jiang X."/>
            <person name="Zhu D."/>
            <person name="Xiang H."/>
            <person name="Feng X."/>
            <person name="Li S."/>
            <person name="Wang J."/>
            <person name="Zhang G."/>
            <person name="Kronforst M.R."/>
            <person name="Wang W."/>
        </authorList>
    </citation>
    <scope>NUCLEOTIDE SEQUENCE [LARGE SCALE GENOMIC DNA]</scope>
    <source>
        <strain evidence="8">Ya'a_city_454_Px</strain>
        <tissue evidence="8">Whole body</tissue>
    </source>
</reference>
<comment type="subcellular location">
    <subcellularLocation>
        <location evidence="1">Membrane</location>
        <topology evidence="1">Multi-pass membrane protein</topology>
    </subcellularLocation>
</comment>
<dbReference type="Proteomes" id="UP000053268">
    <property type="component" value="Unassembled WGS sequence"/>
</dbReference>
<evidence type="ECO:0000256" key="1">
    <source>
        <dbReference type="ARBA" id="ARBA00004141"/>
    </source>
</evidence>
<evidence type="ECO:0000313" key="10">
    <source>
        <dbReference type="RefSeq" id="XP_013176062.1"/>
    </source>
</evidence>
<reference evidence="10" key="2">
    <citation type="submission" date="2025-04" db="UniProtKB">
        <authorList>
            <consortium name="RefSeq"/>
        </authorList>
    </citation>
    <scope>IDENTIFICATION</scope>
</reference>
<keyword evidence="9" id="KW-1185">Reference proteome</keyword>
<evidence type="ECO:0000256" key="5">
    <source>
        <dbReference type="PROSITE-ProRule" id="PRU00205"/>
    </source>
</evidence>
<dbReference type="PANTHER" id="PTHR31898:SF1">
    <property type="entry name" value="TLC DOMAIN-CONTAINING PROTEIN 5"/>
    <property type="match status" value="1"/>
</dbReference>
<dbReference type="EMBL" id="KQ459592">
    <property type="protein sequence ID" value="KPI96817.1"/>
    <property type="molecule type" value="Genomic_DNA"/>
</dbReference>
<evidence type="ECO:0000259" key="7">
    <source>
        <dbReference type="PROSITE" id="PS50922"/>
    </source>
</evidence>
<dbReference type="KEGG" id="pxu:106124136"/>
<keyword evidence="4 5" id="KW-0472">Membrane</keyword>
<dbReference type="SMART" id="SM00724">
    <property type="entry name" value="TLC"/>
    <property type="match status" value="1"/>
</dbReference>
<name>A0A194PU24_PAPXU</name>
<dbReference type="InterPro" id="IPR042512">
    <property type="entry name" value="TLCD5"/>
</dbReference>
<gene>
    <name evidence="10" type="primary">LOC106124136</name>
    <name evidence="8" type="ORF">RR46_04942</name>
</gene>
<keyword evidence="3 6" id="KW-1133">Transmembrane helix</keyword>
<evidence type="ECO:0000256" key="2">
    <source>
        <dbReference type="ARBA" id="ARBA00022692"/>
    </source>
</evidence>
<dbReference type="AlphaFoldDB" id="A0A194PU24"/>
<dbReference type="OrthoDB" id="506011at2759"/>
<proteinExistence type="predicted"/>
<evidence type="ECO:0000256" key="4">
    <source>
        <dbReference type="ARBA" id="ARBA00023136"/>
    </source>
</evidence>
<organism evidence="8 9">
    <name type="scientific">Papilio xuthus</name>
    <name type="common">Asian swallowtail butterfly</name>
    <dbReference type="NCBI Taxonomy" id="66420"/>
    <lineage>
        <taxon>Eukaryota</taxon>
        <taxon>Metazoa</taxon>
        <taxon>Ecdysozoa</taxon>
        <taxon>Arthropoda</taxon>
        <taxon>Hexapoda</taxon>
        <taxon>Insecta</taxon>
        <taxon>Pterygota</taxon>
        <taxon>Neoptera</taxon>
        <taxon>Endopterygota</taxon>
        <taxon>Lepidoptera</taxon>
        <taxon>Glossata</taxon>
        <taxon>Ditrysia</taxon>
        <taxon>Papilionoidea</taxon>
        <taxon>Papilionidae</taxon>
        <taxon>Papilioninae</taxon>
        <taxon>Papilio</taxon>
    </lineage>
</organism>
<feature type="transmembrane region" description="Helical" evidence="6">
    <location>
        <begin position="158"/>
        <end position="181"/>
    </location>
</feature>
<dbReference type="Pfam" id="PF03798">
    <property type="entry name" value="TRAM_LAG1_CLN8"/>
    <property type="match status" value="1"/>
</dbReference>
<dbReference type="Proteomes" id="UP000694872">
    <property type="component" value="Unplaced"/>
</dbReference>
<evidence type="ECO:0000313" key="8">
    <source>
        <dbReference type="EMBL" id="KPI96817.1"/>
    </source>
</evidence>